<evidence type="ECO:0000256" key="6">
    <source>
        <dbReference type="ARBA" id="ARBA00022840"/>
    </source>
</evidence>
<dbReference type="Gene3D" id="4.10.60.10">
    <property type="entry name" value="Zinc finger, CCHC-type"/>
    <property type="match status" value="5"/>
</dbReference>
<comment type="similarity">
    <text evidence="1">Belongs to the DEAD box helicase family. DDX4/VASA subfamily.</text>
</comment>
<dbReference type="InterPro" id="IPR014001">
    <property type="entry name" value="Helicase_ATP-bd"/>
</dbReference>
<organism evidence="15 16">
    <name type="scientific">Paralvinella palmiformis</name>
    <dbReference type="NCBI Taxonomy" id="53620"/>
    <lineage>
        <taxon>Eukaryota</taxon>
        <taxon>Metazoa</taxon>
        <taxon>Spiralia</taxon>
        <taxon>Lophotrochozoa</taxon>
        <taxon>Annelida</taxon>
        <taxon>Polychaeta</taxon>
        <taxon>Sedentaria</taxon>
        <taxon>Canalipalpata</taxon>
        <taxon>Terebellida</taxon>
        <taxon>Terebelliformia</taxon>
        <taxon>Alvinellidae</taxon>
        <taxon>Paralvinella</taxon>
    </lineage>
</organism>
<dbReference type="SMART" id="SM00343">
    <property type="entry name" value="ZnF_C2HC"/>
    <property type="match status" value="5"/>
</dbReference>
<dbReference type="EC" id="3.6.4.13" evidence="2"/>
<evidence type="ECO:0000259" key="14">
    <source>
        <dbReference type="PROSITE" id="PS51195"/>
    </source>
</evidence>
<evidence type="ECO:0000256" key="9">
    <source>
        <dbReference type="PROSITE-ProRule" id="PRU00552"/>
    </source>
</evidence>
<dbReference type="PROSITE" id="PS51192">
    <property type="entry name" value="HELICASE_ATP_BIND_1"/>
    <property type="match status" value="1"/>
</dbReference>
<dbReference type="CDD" id="cd18787">
    <property type="entry name" value="SF2_C_DEAD"/>
    <property type="match status" value="1"/>
</dbReference>
<dbReference type="InterPro" id="IPR001650">
    <property type="entry name" value="Helicase_C-like"/>
</dbReference>
<dbReference type="GO" id="GO:0016787">
    <property type="term" value="F:hydrolase activity"/>
    <property type="evidence" value="ECO:0007669"/>
    <property type="project" value="UniProtKB-KW"/>
</dbReference>
<evidence type="ECO:0000313" key="16">
    <source>
        <dbReference type="Proteomes" id="UP001208570"/>
    </source>
</evidence>
<feature type="domain" description="Helicase ATP-binding" evidence="12">
    <location>
        <begin position="439"/>
        <end position="622"/>
    </location>
</feature>
<dbReference type="InterPro" id="IPR011545">
    <property type="entry name" value="DEAD/DEAH_box_helicase_dom"/>
</dbReference>
<feature type="domain" description="CCHC-type" evidence="11">
    <location>
        <begin position="332"/>
        <end position="347"/>
    </location>
</feature>
<comment type="catalytic activity">
    <reaction evidence="7">
        <text>ATP + H2O = ADP + phosphate + H(+)</text>
        <dbReference type="Rhea" id="RHEA:13065"/>
        <dbReference type="ChEBI" id="CHEBI:15377"/>
        <dbReference type="ChEBI" id="CHEBI:15378"/>
        <dbReference type="ChEBI" id="CHEBI:30616"/>
        <dbReference type="ChEBI" id="CHEBI:43474"/>
        <dbReference type="ChEBI" id="CHEBI:456216"/>
        <dbReference type="EC" id="3.6.4.13"/>
    </reaction>
</comment>
<dbReference type="FunFam" id="3.40.50.300:FF:000008">
    <property type="entry name" value="ATP-dependent RNA helicase RhlB"/>
    <property type="match status" value="1"/>
</dbReference>
<dbReference type="PROSITE" id="PS00039">
    <property type="entry name" value="DEAD_ATP_HELICASE"/>
    <property type="match status" value="1"/>
</dbReference>
<name>A0AAD9MYA6_9ANNE</name>
<evidence type="ECO:0000259" key="13">
    <source>
        <dbReference type="PROSITE" id="PS51194"/>
    </source>
</evidence>
<dbReference type="InterPro" id="IPR001878">
    <property type="entry name" value="Znf_CCHC"/>
</dbReference>
<evidence type="ECO:0000256" key="3">
    <source>
        <dbReference type="ARBA" id="ARBA00022741"/>
    </source>
</evidence>
<accession>A0AAD9MYA6</accession>
<feature type="region of interest" description="Disordered" evidence="10">
    <location>
        <begin position="114"/>
        <end position="218"/>
    </location>
</feature>
<sequence length="849" mass="91256">MSEDWSEIVDTGFAGPGFKQAVGRGRGRGLLNVDKENNIGHGSTFNSAVNSTQNWGDSVPGPDAFGKKVFGVANNITDDWDEGKPAQSAFGKKPFGAANNVTDDWSDNRNVQGGFGKKSFGTTNNVGSKPSSGGFGRKPFGTSNNAEEDWGDDSGQCQEGFGRKIFGSTPNGGSDTKVGFGRGGVDHTASHVPDVPFGGGFGRRGVGQQENNTSGRTGDRGCYKCGEQGHMSRDCPQGGGGGGRSGACFKCGEQGHMSRDCRQGGGGRSGACYKCGEEGHISRDCPQGGGGGGGRSGACYKCGEEGHISRDCPQGGGGGGGGGGRSGRSGACYKCGEEGHMSRDCPQGGGSNRPGQGGEKPPENYIPPPPPEDEDQIFQSVQQGINFDKYDEIKVFVTGREAPQKGISSFSEANLHEIILQNVKKAKYLKPTPVQKHAINVIMCDRDLMACAQTGSGKTAAFLLPVLTKMIQEGLHGSSFSEIQEPQAIVIGPTRELVVQIYNEARKFSFNTMLRPVVVYGGTSVGHQLQQISKGAHMVVGTPGRLKDFIERGKISLNKVRFLILDEADRMLDMGFEPIVRQIVEQMGMTSKSERQTLMFSATFPEEIQKLASDFLKDHIFITVGRVGGANTDIKQVVYQVEKNEKREKLVSILNETGTARSLVFVEQKRSTDFLAAFLCQFDFPATSIHGDRYQSQREEALADFKSGRKPILVATSVASRGLDIRGVEHVINFDIPKSIDEYVHRIGRTGRCGNLGKATSFFDPQVDGEIAQPLVNILADAEQEVPDWLVEMAERNSSGFSRNSGKYGGKDIRRKQFKNNQNTDFSSRGFNEGAVIGGAVDDEEVWDD</sequence>
<dbReference type="InterPro" id="IPR036875">
    <property type="entry name" value="Znf_CCHC_sf"/>
</dbReference>
<feature type="compositionally biased region" description="Polar residues" evidence="10">
    <location>
        <begin position="819"/>
        <end position="830"/>
    </location>
</feature>
<dbReference type="GO" id="GO:0005524">
    <property type="term" value="F:ATP binding"/>
    <property type="evidence" value="ECO:0007669"/>
    <property type="project" value="UniProtKB-KW"/>
</dbReference>
<gene>
    <name evidence="15" type="ORF">LSH36_552g01065</name>
</gene>
<feature type="short sequence motif" description="Q motif" evidence="9">
    <location>
        <begin position="408"/>
        <end position="436"/>
    </location>
</feature>
<feature type="domain" description="CCHC-type" evidence="11">
    <location>
        <begin position="272"/>
        <end position="287"/>
    </location>
</feature>
<dbReference type="SUPFAM" id="SSF52540">
    <property type="entry name" value="P-loop containing nucleoside triphosphate hydrolases"/>
    <property type="match status" value="1"/>
</dbReference>
<feature type="compositionally biased region" description="Gly residues" evidence="10">
    <location>
        <begin position="347"/>
        <end position="358"/>
    </location>
</feature>
<keyword evidence="16" id="KW-1185">Reference proteome</keyword>
<dbReference type="CDD" id="cd18052">
    <property type="entry name" value="DEADc_DDX4"/>
    <property type="match status" value="1"/>
</dbReference>
<dbReference type="PROSITE" id="PS50158">
    <property type="entry name" value="ZF_CCHC"/>
    <property type="match status" value="5"/>
</dbReference>
<feature type="domain" description="CCHC-type" evidence="11">
    <location>
        <begin position="222"/>
        <end position="237"/>
    </location>
</feature>
<dbReference type="Proteomes" id="UP001208570">
    <property type="component" value="Unassembled WGS sequence"/>
</dbReference>
<feature type="domain" description="DEAD-box RNA helicase Q" evidence="14">
    <location>
        <begin position="408"/>
        <end position="436"/>
    </location>
</feature>
<evidence type="ECO:0000259" key="12">
    <source>
        <dbReference type="PROSITE" id="PS51192"/>
    </source>
</evidence>
<dbReference type="EMBL" id="JAODUP010000552">
    <property type="protein sequence ID" value="KAK2147444.1"/>
    <property type="molecule type" value="Genomic_DNA"/>
</dbReference>
<evidence type="ECO:0000256" key="4">
    <source>
        <dbReference type="ARBA" id="ARBA00022801"/>
    </source>
</evidence>
<dbReference type="PROSITE" id="PS51194">
    <property type="entry name" value="HELICASE_CTER"/>
    <property type="match status" value="1"/>
</dbReference>
<dbReference type="PROSITE" id="PS51195">
    <property type="entry name" value="Q_MOTIF"/>
    <property type="match status" value="1"/>
</dbReference>
<dbReference type="GO" id="GO:0003724">
    <property type="term" value="F:RNA helicase activity"/>
    <property type="evidence" value="ECO:0007669"/>
    <property type="project" value="UniProtKB-EC"/>
</dbReference>
<evidence type="ECO:0000256" key="8">
    <source>
        <dbReference type="PROSITE-ProRule" id="PRU00047"/>
    </source>
</evidence>
<feature type="compositionally biased region" description="Polar residues" evidence="10">
    <location>
        <begin position="120"/>
        <end position="131"/>
    </location>
</feature>
<keyword evidence="6" id="KW-0067">ATP-binding</keyword>
<dbReference type="GO" id="GO:0003676">
    <property type="term" value="F:nucleic acid binding"/>
    <property type="evidence" value="ECO:0007669"/>
    <property type="project" value="InterPro"/>
</dbReference>
<evidence type="ECO:0000256" key="10">
    <source>
        <dbReference type="SAM" id="MobiDB-lite"/>
    </source>
</evidence>
<dbReference type="Pfam" id="PF00270">
    <property type="entry name" value="DEAD"/>
    <property type="match status" value="1"/>
</dbReference>
<dbReference type="GO" id="GO:0008270">
    <property type="term" value="F:zinc ion binding"/>
    <property type="evidence" value="ECO:0007669"/>
    <property type="project" value="UniProtKB-KW"/>
</dbReference>
<dbReference type="SMART" id="SM00487">
    <property type="entry name" value="DEXDc"/>
    <property type="match status" value="1"/>
</dbReference>
<dbReference type="SUPFAM" id="SSF57756">
    <property type="entry name" value="Retrovirus zinc finger-like domains"/>
    <property type="match status" value="3"/>
</dbReference>
<keyword evidence="3" id="KW-0547">Nucleotide-binding</keyword>
<dbReference type="InterPro" id="IPR000629">
    <property type="entry name" value="RNA-helicase_DEAD-box_CS"/>
</dbReference>
<feature type="region of interest" description="Disordered" evidence="10">
    <location>
        <begin position="342"/>
        <end position="376"/>
    </location>
</feature>
<evidence type="ECO:0000259" key="11">
    <source>
        <dbReference type="PROSITE" id="PS50158"/>
    </source>
</evidence>
<dbReference type="Pfam" id="PF00098">
    <property type="entry name" value="zf-CCHC"/>
    <property type="match status" value="5"/>
</dbReference>
<feature type="domain" description="Helicase C-terminal" evidence="13">
    <location>
        <begin position="633"/>
        <end position="794"/>
    </location>
</feature>
<dbReference type="Gene3D" id="3.40.50.300">
    <property type="entry name" value="P-loop containing nucleotide triphosphate hydrolases"/>
    <property type="match status" value="2"/>
</dbReference>
<dbReference type="FunFam" id="3.40.50.300:FF:000397">
    <property type="entry name" value="Probable ATP-dependent RNA helicase DDX4"/>
    <property type="match status" value="1"/>
</dbReference>
<protein>
    <recommendedName>
        <fullName evidence="2">RNA helicase</fullName>
        <ecNumber evidence="2">3.6.4.13</ecNumber>
    </recommendedName>
</protein>
<keyword evidence="8" id="KW-0863">Zinc-finger</keyword>
<dbReference type="AlphaFoldDB" id="A0AAD9MYA6"/>
<dbReference type="SMART" id="SM00490">
    <property type="entry name" value="HELICc"/>
    <property type="match status" value="1"/>
</dbReference>
<evidence type="ECO:0000256" key="1">
    <source>
        <dbReference type="ARBA" id="ARBA00010132"/>
    </source>
</evidence>
<dbReference type="InterPro" id="IPR014014">
    <property type="entry name" value="RNA_helicase_DEAD_Q_motif"/>
</dbReference>
<evidence type="ECO:0000256" key="2">
    <source>
        <dbReference type="ARBA" id="ARBA00012552"/>
    </source>
</evidence>
<dbReference type="Pfam" id="PF00271">
    <property type="entry name" value="Helicase_C"/>
    <property type="match status" value="1"/>
</dbReference>
<feature type="region of interest" description="Disordered" evidence="10">
    <location>
        <begin position="800"/>
        <end position="832"/>
    </location>
</feature>
<comment type="caution">
    <text evidence="15">The sequence shown here is derived from an EMBL/GenBank/DDBJ whole genome shotgun (WGS) entry which is preliminary data.</text>
</comment>
<evidence type="ECO:0000256" key="5">
    <source>
        <dbReference type="ARBA" id="ARBA00022806"/>
    </source>
</evidence>
<proteinExistence type="inferred from homology"/>
<evidence type="ECO:0000256" key="7">
    <source>
        <dbReference type="ARBA" id="ARBA00047984"/>
    </source>
</evidence>
<dbReference type="PANTHER" id="PTHR47958">
    <property type="entry name" value="ATP-DEPENDENT RNA HELICASE DBP3"/>
    <property type="match status" value="1"/>
</dbReference>
<feature type="domain" description="CCHC-type" evidence="11">
    <location>
        <begin position="299"/>
        <end position="314"/>
    </location>
</feature>
<keyword evidence="5" id="KW-0347">Helicase</keyword>
<dbReference type="InterPro" id="IPR027417">
    <property type="entry name" value="P-loop_NTPase"/>
</dbReference>
<keyword evidence="4" id="KW-0378">Hydrolase</keyword>
<reference evidence="15" key="1">
    <citation type="journal article" date="2023" name="Mol. Biol. Evol.">
        <title>Third-Generation Sequencing Reveals the Adaptive Role of the Epigenome in Three Deep-Sea Polychaetes.</title>
        <authorList>
            <person name="Perez M."/>
            <person name="Aroh O."/>
            <person name="Sun Y."/>
            <person name="Lan Y."/>
            <person name="Juniper S.K."/>
            <person name="Young C.R."/>
            <person name="Angers B."/>
            <person name="Qian P.Y."/>
        </authorList>
    </citation>
    <scope>NUCLEOTIDE SEQUENCE</scope>
    <source>
        <strain evidence="15">P08H-3</strain>
    </source>
</reference>
<keyword evidence="8" id="KW-0479">Metal-binding</keyword>
<feature type="domain" description="CCHC-type" evidence="11">
    <location>
        <begin position="248"/>
        <end position="263"/>
    </location>
</feature>
<keyword evidence="8" id="KW-0862">Zinc</keyword>
<evidence type="ECO:0000313" key="15">
    <source>
        <dbReference type="EMBL" id="KAK2147444.1"/>
    </source>
</evidence>